<dbReference type="GO" id="GO:0015293">
    <property type="term" value="F:symporter activity"/>
    <property type="evidence" value="ECO:0007669"/>
    <property type="project" value="UniProtKB-KW"/>
</dbReference>
<evidence type="ECO:0000256" key="5">
    <source>
        <dbReference type="ARBA" id="ARBA00022989"/>
    </source>
</evidence>
<dbReference type="GO" id="GO:0006835">
    <property type="term" value="P:dicarboxylic acid transport"/>
    <property type="evidence" value="ECO:0007669"/>
    <property type="project" value="TreeGrafter"/>
</dbReference>
<accession>A0A7W2AS32</accession>
<keyword evidence="4 7" id="KW-0812">Transmembrane</keyword>
<evidence type="ECO:0000313" key="8">
    <source>
        <dbReference type="EMBL" id="MBA4603022.1"/>
    </source>
</evidence>
<feature type="transmembrane region" description="Helical" evidence="7">
    <location>
        <begin position="208"/>
        <end position="233"/>
    </location>
</feature>
<comment type="subcellular location">
    <subcellularLocation>
        <location evidence="1">Cell membrane</location>
        <topology evidence="1">Multi-pass membrane protein</topology>
    </subcellularLocation>
</comment>
<evidence type="ECO:0000256" key="3">
    <source>
        <dbReference type="ARBA" id="ARBA00022475"/>
    </source>
</evidence>
<dbReference type="PRINTS" id="PR00173">
    <property type="entry name" value="EDTRNSPORT"/>
</dbReference>
<sequence length="408" mass="43999">MKAYRFSLILLSSIVLGAFIGVWLGKDAVILKPLGDIFLNLLFTLVVPLVFFTISSAIAQMGELKRLGRILSRMFGTFVFTGVIAAMVMLVAVLVFPPAEGVSISLEKPEQMEQTTLADQLVKTITVEDFSQLFIKDHMLQLIFFAIFLGIAVSLLGEKSKPFARFLYSGSEVFMKLVTFVMYYAPIGLGAFFAALVGEFGPSLLTNYFRVVLLYYPLSLVYYLVFFTLYAFLAGKGAGARVFWKNALSPTVVSLATCSSAASIPVNLEATRKMGVPHDISETSVPLGANIHKDGSVMGGILKIAFLFGIFGMDFTQPIDLISALGVAILVGTVMGAIPSGGLIGEMLILSVYGFPPEALPIIAAISAIIDPPATMINSTGNTVTSMMIARWVEGRKWLSGKFGKTAV</sequence>
<keyword evidence="2" id="KW-0813">Transport</keyword>
<evidence type="ECO:0000256" key="6">
    <source>
        <dbReference type="ARBA" id="ARBA00023136"/>
    </source>
</evidence>
<feature type="transmembrane region" description="Helical" evidence="7">
    <location>
        <begin position="138"/>
        <end position="156"/>
    </location>
</feature>
<keyword evidence="3" id="KW-1003">Cell membrane</keyword>
<dbReference type="InterPro" id="IPR001991">
    <property type="entry name" value="Na-dicarboxylate_symporter"/>
</dbReference>
<evidence type="ECO:0000256" key="7">
    <source>
        <dbReference type="SAM" id="Phobius"/>
    </source>
</evidence>
<keyword evidence="6 7" id="KW-0472">Membrane</keyword>
<evidence type="ECO:0000256" key="4">
    <source>
        <dbReference type="ARBA" id="ARBA00022692"/>
    </source>
</evidence>
<feature type="transmembrane region" description="Helical" evidence="7">
    <location>
        <begin position="321"/>
        <end position="344"/>
    </location>
</feature>
<proteinExistence type="predicted"/>
<reference evidence="8 9" key="1">
    <citation type="submission" date="2020-07" db="EMBL/GenBank/DDBJ databases">
        <title>Thermoactinomyces phylogeny.</title>
        <authorList>
            <person name="Dunlap C."/>
        </authorList>
    </citation>
    <scope>NUCLEOTIDE SEQUENCE [LARGE SCALE GENOMIC DNA]</scope>
    <source>
        <strain evidence="8 9">AMNI-1</strain>
    </source>
</reference>
<dbReference type="InterPro" id="IPR036458">
    <property type="entry name" value="Na:dicarbo_symporter_sf"/>
</dbReference>
<evidence type="ECO:0000256" key="2">
    <source>
        <dbReference type="ARBA" id="ARBA00022448"/>
    </source>
</evidence>
<name>A0A7W2AS32_9BACL</name>
<dbReference type="RefSeq" id="WP_181741149.1">
    <property type="nucleotide sequence ID" value="NZ_JACEOL010000038.1"/>
</dbReference>
<feature type="transmembrane region" description="Helical" evidence="7">
    <location>
        <begin position="37"/>
        <end position="58"/>
    </location>
</feature>
<dbReference type="GO" id="GO:0005886">
    <property type="term" value="C:plasma membrane"/>
    <property type="evidence" value="ECO:0007669"/>
    <property type="project" value="UniProtKB-SubCell"/>
</dbReference>
<dbReference type="Proteomes" id="UP000538292">
    <property type="component" value="Unassembled WGS sequence"/>
</dbReference>
<keyword evidence="9" id="KW-1185">Reference proteome</keyword>
<protein>
    <submittedName>
        <fullName evidence="8">Dicarboxylate/amino acid:cation symporter</fullName>
    </submittedName>
</protein>
<dbReference type="Gene3D" id="1.10.3860.10">
    <property type="entry name" value="Sodium:dicarboxylate symporter"/>
    <property type="match status" value="1"/>
</dbReference>
<organism evidence="8 9">
    <name type="scientific">Thermoactinomyces mirandus</name>
    <dbReference type="NCBI Taxonomy" id="2756294"/>
    <lineage>
        <taxon>Bacteria</taxon>
        <taxon>Bacillati</taxon>
        <taxon>Bacillota</taxon>
        <taxon>Bacilli</taxon>
        <taxon>Bacillales</taxon>
        <taxon>Thermoactinomycetaceae</taxon>
        <taxon>Thermoactinomyces</taxon>
    </lineage>
</organism>
<gene>
    <name evidence="8" type="ORF">H2C83_11980</name>
</gene>
<comment type="caution">
    <text evidence="8">The sequence shown here is derived from an EMBL/GenBank/DDBJ whole genome shotgun (WGS) entry which is preliminary data.</text>
</comment>
<evidence type="ECO:0000313" key="9">
    <source>
        <dbReference type="Proteomes" id="UP000538292"/>
    </source>
</evidence>
<dbReference type="AlphaFoldDB" id="A0A7W2AS32"/>
<keyword evidence="5 7" id="KW-1133">Transmembrane helix</keyword>
<evidence type="ECO:0000256" key="1">
    <source>
        <dbReference type="ARBA" id="ARBA00004651"/>
    </source>
</evidence>
<dbReference type="EMBL" id="JACEOL010000038">
    <property type="protein sequence ID" value="MBA4603022.1"/>
    <property type="molecule type" value="Genomic_DNA"/>
</dbReference>
<dbReference type="PANTHER" id="PTHR42865:SF7">
    <property type="entry name" value="PROTON_GLUTAMATE-ASPARTATE SYMPORTER"/>
    <property type="match status" value="1"/>
</dbReference>
<dbReference type="SUPFAM" id="SSF118215">
    <property type="entry name" value="Proton glutamate symport protein"/>
    <property type="match status" value="1"/>
</dbReference>
<dbReference type="PANTHER" id="PTHR42865">
    <property type="entry name" value="PROTON/GLUTAMATE-ASPARTATE SYMPORTER"/>
    <property type="match status" value="1"/>
</dbReference>
<dbReference type="Pfam" id="PF00375">
    <property type="entry name" value="SDF"/>
    <property type="match status" value="1"/>
</dbReference>
<feature type="transmembrane region" description="Helical" evidence="7">
    <location>
        <begin position="70"/>
        <end position="96"/>
    </location>
</feature>
<feature type="transmembrane region" description="Helical" evidence="7">
    <location>
        <begin position="7"/>
        <end position="25"/>
    </location>
</feature>
<feature type="transmembrane region" description="Helical" evidence="7">
    <location>
        <begin position="177"/>
        <end position="196"/>
    </location>
</feature>